<dbReference type="AlphaFoldDB" id="A0A2B7XYN0"/>
<dbReference type="Proteomes" id="UP000224634">
    <property type="component" value="Unassembled WGS sequence"/>
</dbReference>
<keyword evidence="2" id="KW-1185">Reference proteome</keyword>
<comment type="caution">
    <text evidence="1">The sequence shown here is derived from an EMBL/GenBank/DDBJ whole genome shotgun (WGS) entry which is preliminary data.</text>
</comment>
<evidence type="ECO:0000313" key="2">
    <source>
        <dbReference type="Proteomes" id="UP000224634"/>
    </source>
</evidence>
<proteinExistence type="predicted"/>
<accession>A0A2B7XYN0</accession>
<evidence type="ECO:0000313" key="1">
    <source>
        <dbReference type="EMBL" id="PGH13881.1"/>
    </source>
</evidence>
<gene>
    <name evidence="1" type="ORF">AJ80_06150</name>
</gene>
<protein>
    <submittedName>
        <fullName evidence="1">Uncharacterized protein</fullName>
    </submittedName>
</protein>
<reference evidence="1 2" key="1">
    <citation type="submission" date="2017-10" db="EMBL/GenBank/DDBJ databases">
        <title>Comparative genomics in systemic dimorphic fungi from Ajellomycetaceae.</title>
        <authorList>
            <person name="Munoz J.F."/>
            <person name="Mcewen J.G."/>
            <person name="Clay O.K."/>
            <person name="Cuomo C.A."/>
        </authorList>
    </citation>
    <scope>NUCLEOTIDE SEQUENCE [LARGE SCALE GENOMIC DNA]</scope>
    <source>
        <strain evidence="1 2">UAMH7299</strain>
    </source>
</reference>
<organism evidence="1 2">
    <name type="scientific">Polytolypa hystricis (strain UAMH7299)</name>
    <dbReference type="NCBI Taxonomy" id="1447883"/>
    <lineage>
        <taxon>Eukaryota</taxon>
        <taxon>Fungi</taxon>
        <taxon>Dikarya</taxon>
        <taxon>Ascomycota</taxon>
        <taxon>Pezizomycotina</taxon>
        <taxon>Eurotiomycetes</taxon>
        <taxon>Eurotiomycetidae</taxon>
        <taxon>Onygenales</taxon>
        <taxon>Onygenales incertae sedis</taxon>
        <taxon>Polytolypa</taxon>
    </lineage>
</organism>
<dbReference type="OrthoDB" id="4185394at2759"/>
<sequence>MATLSGTKPDFTYRPTTISRSARIWASSGATSANLTISASADFFQMQNTPNRAEIKSQPTVEYTTLQSMTNTINNQYNILAAGSQNQYLYFTHVSAGDFQSIENERHRLRTHERFTYFPDIETLIIKIPTREHEVAYRSLGKRITSQVEAMGLGEDEFLDLGSTKFVAQNSSTKESDGAWLNLQSRPNRGDWPSFVIEAGYSEGLERLHSDARCWIENSAGQVRIVLLLSIRPSARSIVIEKWELGSGPSTSNMSPVQTANLTVTSTEPQNITGSVPLVLEFNKIFGRAPVALTEHDLTFTAQDLTNWADIFWRAM</sequence>
<name>A0A2B7XYN0_POLH7</name>
<dbReference type="EMBL" id="PDNA01000099">
    <property type="protein sequence ID" value="PGH13881.1"/>
    <property type="molecule type" value="Genomic_DNA"/>
</dbReference>